<keyword evidence="2" id="KW-1185">Reference proteome</keyword>
<protein>
    <submittedName>
        <fullName evidence="1">Uncharacterized protein</fullName>
    </submittedName>
</protein>
<organism evidence="1 2">
    <name type="scientific">Vermiconidia calcicola</name>
    <dbReference type="NCBI Taxonomy" id="1690605"/>
    <lineage>
        <taxon>Eukaryota</taxon>
        <taxon>Fungi</taxon>
        <taxon>Dikarya</taxon>
        <taxon>Ascomycota</taxon>
        <taxon>Pezizomycotina</taxon>
        <taxon>Dothideomycetes</taxon>
        <taxon>Dothideomycetidae</taxon>
        <taxon>Mycosphaerellales</taxon>
        <taxon>Extremaceae</taxon>
        <taxon>Vermiconidia</taxon>
    </lineage>
</organism>
<proteinExistence type="predicted"/>
<reference evidence="1" key="1">
    <citation type="submission" date="2023-07" db="EMBL/GenBank/DDBJ databases">
        <title>Black Yeasts Isolated from many extreme environments.</title>
        <authorList>
            <person name="Coleine C."/>
            <person name="Stajich J.E."/>
            <person name="Selbmann L."/>
        </authorList>
    </citation>
    <scope>NUCLEOTIDE SEQUENCE</scope>
    <source>
        <strain evidence="1">CCFEE 5714</strain>
    </source>
</reference>
<comment type="caution">
    <text evidence="1">The sequence shown here is derived from an EMBL/GenBank/DDBJ whole genome shotgun (WGS) entry which is preliminary data.</text>
</comment>
<name>A0ACC3MI64_9PEZI</name>
<evidence type="ECO:0000313" key="1">
    <source>
        <dbReference type="EMBL" id="KAK3691607.1"/>
    </source>
</evidence>
<dbReference type="Proteomes" id="UP001281147">
    <property type="component" value="Unassembled WGS sequence"/>
</dbReference>
<dbReference type="EMBL" id="JAUTXU010000262">
    <property type="protein sequence ID" value="KAK3691607.1"/>
    <property type="molecule type" value="Genomic_DNA"/>
</dbReference>
<sequence>MNYEKLSLLQALRRWPRITMYSIFLSLNILLWGYDSAIVGNVSSMPVFMKVFGVPNPDYGGGDSDNKYIIESIWLSIWSIGMPIGSMIGAGTGGWIQDRTGRKWTLLIGGVVSVIAITVCYVADLAKGGKQGVLLVGKLLEGLVVGVIICSTQTYLSEVVPARLRGPILALFPIFTLLGQLVAAVVVLLQLGTEGKSGYRVALASEYPFSAVPIILAFVLPESPVWLIRKEKIEQARSCFKRLHGATVAATHQDLFDEMHKAVHEEQEKARGHSANYIDCFRGANLRRTFIVVFAYTIEELWGLTLLGHVSYFLQLIGLDSSAAFIILILGVVFGLFANIASFWTLLRFGRRLLILSTLSLVAVVWLSMGIAGCFESKAVPYYIAAAMMAIVITAGLGAWPAGYVVASETSSLRLRSKTTGLGWLIGGIIRLVFGFTVPYLYNTDAANLGGKIGFVYIATTGLGVAITWFFVPEMKGLSSSEIDRLFERGAKPWQTGTGFRRVNTSQFERVDSTEDETPLRNFKTMSSDRSDYDSYSGDINVQEPMAPQDAFEPLRKRPTF</sequence>
<gene>
    <name evidence="1" type="ORF">LTR37_018562</name>
</gene>
<accession>A0ACC3MI64</accession>
<evidence type="ECO:0000313" key="2">
    <source>
        <dbReference type="Proteomes" id="UP001281147"/>
    </source>
</evidence>